<accession>A0A1G8HHL4</accession>
<name>A0A1G8HHL4_9FLAO</name>
<evidence type="ECO:0000313" key="1">
    <source>
        <dbReference type="EMBL" id="SDI05930.1"/>
    </source>
</evidence>
<sequence length="54" mass="6346">MKASNSELFMMIYQVKSWMRTTYSWVSEIVLIDVFPSFVTELTVSRAKTEHLTI</sequence>
<keyword evidence="2" id="KW-1185">Reference proteome</keyword>
<dbReference type="AlphaFoldDB" id="A0A1G8HHL4"/>
<dbReference type="EMBL" id="FNDB01000021">
    <property type="protein sequence ID" value="SDI05930.1"/>
    <property type="molecule type" value="Genomic_DNA"/>
</dbReference>
<evidence type="ECO:0000313" key="2">
    <source>
        <dbReference type="Proteomes" id="UP000199274"/>
    </source>
</evidence>
<dbReference type="Proteomes" id="UP000199274">
    <property type="component" value="Unassembled WGS sequence"/>
</dbReference>
<gene>
    <name evidence="1" type="ORF">SAMN04488062_12144</name>
</gene>
<reference evidence="2" key="1">
    <citation type="submission" date="2016-10" db="EMBL/GenBank/DDBJ databases">
        <authorList>
            <person name="Varghese N."/>
            <person name="Submissions S."/>
        </authorList>
    </citation>
    <scope>NUCLEOTIDE SEQUENCE [LARGE SCALE GENOMIC DNA]</scope>
    <source>
        <strain evidence="2">CGMCC 1.2747</strain>
    </source>
</reference>
<organism evidence="1 2">
    <name type="scientific">Flavobacterium omnivorum</name>
    <dbReference type="NCBI Taxonomy" id="178355"/>
    <lineage>
        <taxon>Bacteria</taxon>
        <taxon>Pseudomonadati</taxon>
        <taxon>Bacteroidota</taxon>
        <taxon>Flavobacteriia</taxon>
        <taxon>Flavobacteriales</taxon>
        <taxon>Flavobacteriaceae</taxon>
        <taxon>Flavobacterium</taxon>
    </lineage>
</organism>
<protein>
    <submittedName>
        <fullName evidence="1">Uncharacterized protein</fullName>
    </submittedName>
</protein>
<proteinExistence type="predicted"/>